<dbReference type="GO" id="GO:0046168">
    <property type="term" value="P:glycerol-3-phosphate catabolic process"/>
    <property type="evidence" value="ECO:0007669"/>
    <property type="project" value="TreeGrafter"/>
</dbReference>
<dbReference type="PANTHER" id="PTHR11985">
    <property type="entry name" value="GLYCEROL-3-PHOSPHATE DEHYDROGENASE"/>
    <property type="match status" value="1"/>
</dbReference>
<dbReference type="EMBL" id="AZMM01013453">
    <property type="protein sequence ID" value="ETJ32072.1"/>
    <property type="molecule type" value="Genomic_DNA"/>
</dbReference>
<feature type="non-terminal residue" evidence="4">
    <location>
        <position position="1"/>
    </location>
</feature>
<evidence type="ECO:0000256" key="2">
    <source>
        <dbReference type="ARBA" id="ARBA00022827"/>
    </source>
</evidence>
<dbReference type="PROSITE" id="PS00978">
    <property type="entry name" value="FAD_G3PDH_2"/>
    <property type="match status" value="1"/>
</dbReference>
<comment type="caution">
    <text evidence="4">The sequence shown here is derived from an EMBL/GenBank/DDBJ whole genome shotgun (WGS) entry which is preliminary data.</text>
</comment>
<dbReference type="InterPro" id="IPR000447">
    <property type="entry name" value="G3P_DH_FAD-dep"/>
</dbReference>
<dbReference type="InterPro" id="IPR036188">
    <property type="entry name" value="FAD/NAD-bd_sf"/>
</dbReference>
<proteinExistence type="predicted"/>
<dbReference type="Gene3D" id="3.50.50.60">
    <property type="entry name" value="FAD/NAD(P)-binding domain"/>
    <property type="match status" value="1"/>
</dbReference>
<keyword evidence="1" id="KW-0285">Flavoprotein</keyword>
<dbReference type="GO" id="GO:0004368">
    <property type="term" value="F:glycerol-3-phosphate dehydrogenase (quinone) activity"/>
    <property type="evidence" value="ECO:0007669"/>
    <property type="project" value="InterPro"/>
</dbReference>
<sequence length="88" mass="9831">IHDENGKAPLLSVFGGKLTTYRKLAEHALEKLTPYYQGIGPAWTKESVLPGGAIEGDCDDYAARLRRRYPFLTESLARHYARTYGSNS</sequence>
<accession>W1XPA4</accession>
<dbReference type="AlphaFoldDB" id="W1XPA4"/>
<reference evidence="4" key="1">
    <citation type="submission" date="2013-12" db="EMBL/GenBank/DDBJ databases">
        <title>A Varibaculum cambriense genome reconstructed from a premature infant gut community with otherwise low bacterial novelty that shifts toward anaerobic metabolism during the third week of life.</title>
        <authorList>
            <person name="Brown C.T."/>
            <person name="Sharon I."/>
            <person name="Thomas B.C."/>
            <person name="Castelle C.J."/>
            <person name="Morowitz M.J."/>
            <person name="Banfield J.F."/>
        </authorList>
    </citation>
    <scope>NUCLEOTIDE SEQUENCE</scope>
</reference>
<protein>
    <submittedName>
        <fullName evidence="4">Aerobic glycerol-3-phosphate dehydrogenase</fullName>
    </submittedName>
</protein>
<gene>
    <name evidence="4" type="ORF">Q604_UNBC13453G0001</name>
</gene>
<evidence type="ECO:0000313" key="4">
    <source>
        <dbReference type="EMBL" id="ETJ32072.1"/>
    </source>
</evidence>
<evidence type="ECO:0000256" key="3">
    <source>
        <dbReference type="ARBA" id="ARBA00023002"/>
    </source>
</evidence>
<keyword evidence="3" id="KW-0560">Oxidoreductase</keyword>
<dbReference type="Gene3D" id="1.10.8.870">
    <property type="entry name" value="Alpha-glycerophosphate oxidase, cap domain"/>
    <property type="match status" value="1"/>
</dbReference>
<dbReference type="InterPro" id="IPR038299">
    <property type="entry name" value="DAO_C_sf"/>
</dbReference>
<keyword evidence="2" id="KW-0274">FAD</keyword>
<name>W1XPA4_9ZZZZ</name>
<dbReference type="PANTHER" id="PTHR11985:SF15">
    <property type="entry name" value="GLYCEROL-3-PHOSPHATE DEHYDROGENASE, MITOCHONDRIAL"/>
    <property type="match status" value="1"/>
</dbReference>
<evidence type="ECO:0000256" key="1">
    <source>
        <dbReference type="ARBA" id="ARBA00022630"/>
    </source>
</evidence>
<feature type="non-terminal residue" evidence="4">
    <location>
        <position position="88"/>
    </location>
</feature>
<organism evidence="4">
    <name type="scientific">human gut metagenome</name>
    <dbReference type="NCBI Taxonomy" id="408170"/>
    <lineage>
        <taxon>unclassified sequences</taxon>
        <taxon>metagenomes</taxon>
        <taxon>organismal metagenomes</taxon>
    </lineage>
</organism>